<dbReference type="Gene3D" id="3.30.420.100">
    <property type="match status" value="1"/>
</dbReference>
<dbReference type="EMBL" id="CAADRP010001630">
    <property type="protein sequence ID" value="VFU45911.1"/>
    <property type="molecule type" value="Genomic_DNA"/>
</dbReference>
<evidence type="ECO:0008006" key="8">
    <source>
        <dbReference type="Google" id="ProtNLM"/>
    </source>
</evidence>
<feature type="compositionally biased region" description="Low complexity" evidence="4">
    <location>
        <begin position="1420"/>
        <end position="1444"/>
    </location>
</feature>
<evidence type="ECO:0000256" key="1">
    <source>
        <dbReference type="ARBA" id="ARBA00007116"/>
    </source>
</evidence>
<dbReference type="SUPFAM" id="SSF46565">
    <property type="entry name" value="Chaperone J-domain"/>
    <property type="match status" value="1"/>
</dbReference>
<dbReference type="InterPro" id="IPR057268">
    <property type="entry name" value="Ribosomal_L18"/>
</dbReference>
<dbReference type="Pfam" id="PF11926">
    <property type="entry name" value="DUF3444"/>
    <property type="match status" value="2"/>
</dbReference>
<feature type="region of interest" description="Disordered" evidence="4">
    <location>
        <begin position="689"/>
        <end position="870"/>
    </location>
</feature>
<keyword evidence="3" id="KW-0687">Ribonucleoprotein</keyword>
<dbReference type="InterPro" id="IPR013989">
    <property type="entry name" value="Dev_and_cell_death_domain"/>
</dbReference>
<dbReference type="GO" id="GO:0005840">
    <property type="term" value="C:ribosome"/>
    <property type="evidence" value="ECO:0007669"/>
    <property type="project" value="UniProtKB-KW"/>
</dbReference>
<dbReference type="InterPro" id="IPR001623">
    <property type="entry name" value="DnaJ_domain"/>
</dbReference>
<evidence type="ECO:0000256" key="3">
    <source>
        <dbReference type="ARBA" id="ARBA00023274"/>
    </source>
</evidence>
<feature type="region of interest" description="Disordered" evidence="4">
    <location>
        <begin position="1985"/>
        <end position="2007"/>
    </location>
</feature>
<proteinExistence type="inferred from homology"/>
<dbReference type="CDD" id="cd06257">
    <property type="entry name" value="DnaJ"/>
    <property type="match status" value="1"/>
</dbReference>
<feature type="compositionally biased region" description="Polar residues" evidence="4">
    <location>
        <begin position="1384"/>
        <end position="1396"/>
    </location>
</feature>
<dbReference type="SMART" id="SM00767">
    <property type="entry name" value="DCD"/>
    <property type="match status" value="1"/>
</dbReference>
<feature type="compositionally biased region" description="Polar residues" evidence="4">
    <location>
        <begin position="140"/>
        <end position="153"/>
    </location>
</feature>
<feature type="compositionally biased region" description="Basic and acidic residues" evidence="4">
    <location>
        <begin position="1459"/>
        <end position="1468"/>
    </location>
</feature>
<dbReference type="SMART" id="SM00271">
    <property type="entry name" value="DnaJ"/>
    <property type="match status" value="1"/>
</dbReference>
<dbReference type="InterPro" id="IPR056988">
    <property type="entry name" value="Zn_ribbon_pln"/>
</dbReference>
<gene>
    <name evidence="7" type="ORF">SVIM_LOCUS289449</name>
</gene>
<dbReference type="PROSITE" id="PS51222">
    <property type="entry name" value="DCD"/>
    <property type="match status" value="1"/>
</dbReference>
<dbReference type="CDD" id="cd00432">
    <property type="entry name" value="Ribosomal_L18_L5e"/>
    <property type="match status" value="1"/>
</dbReference>
<feature type="compositionally biased region" description="Basic and acidic residues" evidence="4">
    <location>
        <begin position="1476"/>
        <end position="1543"/>
    </location>
</feature>
<accession>A0A6N2LXM1</accession>
<dbReference type="Pfam" id="PF10539">
    <property type="entry name" value="Dev_Cell_Death"/>
    <property type="match status" value="1"/>
</dbReference>
<reference evidence="7" key="1">
    <citation type="submission" date="2019-03" db="EMBL/GenBank/DDBJ databases">
        <authorList>
            <person name="Mank J."/>
            <person name="Almeida P."/>
        </authorList>
    </citation>
    <scope>NUCLEOTIDE SEQUENCE</scope>
    <source>
        <strain evidence="7">78183</strain>
    </source>
</reference>
<organism evidence="7">
    <name type="scientific">Salix viminalis</name>
    <name type="common">Common osier</name>
    <name type="synonym">Basket willow</name>
    <dbReference type="NCBI Taxonomy" id="40686"/>
    <lineage>
        <taxon>Eukaryota</taxon>
        <taxon>Viridiplantae</taxon>
        <taxon>Streptophyta</taxon>
        <taxon>Embryophyta</taxon>
        <taxon>Tracheophyta</taxon>
        <taxon>Spermatophyta</taxon>
        <taxon>Magnoliopsida</taxon>
        <taxon>eudicotyledons</taxon>
        <taxon>Gunneridae</taxon>
        <taxon>Pentapetalae</taxon>
        <taxon>rosids</taxon>
        <taxon>fabids</taxon>
        <taxon>Malpighiales</taxon>
        <taxon>Salicaceae</taxon>
        <taxon>Saliceae</taxon>
        <taxon>Salix</taxon>
    </lineage>
</organism>
<comment type="similarity">
    <text evidence="1">Belongs to the universal ribosomal protein uL18 family.</text>
</comment>
<evidence type="ECO:0000313" key="7">
    <source>
        <dbReference type="EMBL" id="VFU45911.1"/>
    </source>
</evidence>
<sequence>MECNKDEAIRAKDIADRKMQNGDFEGARKIALKARQLYPELDNISQMLAVCEVHCSAQKKLNGSDMDWYGILQIERFSDEAVIKKQYRKLALSLHPDKNKFAGAEAAFKLIGESNRVLTDAAKRSLYDMKCRGLVRPASQKPTSHQSNQNSVSKKQHEANKFSSAPQRPTFWTCCSSCNMRYQYFRELQNKTLRCQNCQNSFVAVNLGIHGVPCGSPWSQFLNQNAVPNQGPSKVAPHSNSGNPSGASFPNRFRPVDIGGSSKLNEVKAGNNMKNCGGSKPSQKANGYVNVGVQAGKGVPTKPKDLGISKGASRKRGKQSQVESSESFETRSSDEDVVQENYSTISGQNSGSCGGNQPRRSSRQKQNVSYKEKIIDDDDFVVSSPKRPKVSRSSSATEEEMMHDKEHLSAAAAVDRDKKEAKEKARSTLEESLSNKESKTDVYEMKGEEASMVEKADAQSDNKDRIPKVDDKANVFSKEPLLPETLEIPDPDFSNFENDKEENCFAVNQMWAIYDTTDGMPRFYARVKKVFSPGFKLQITWLEASSDVAHEKDWSDKDLPVACGKFESGASQRTADRAMFSHQICCINGSSRGCYLIYPKKGETWALFKGWEMKWSSEPEKHRPPYIFEFVEVLSDFDENFGIGVAYLHKVKGFVSIFQRATHDGVIQFCIPPTELYKFSHRIPSFRMSGKEGEGVPAGSFELDPASLPSNLDDLGDPIDTKMEKENVDSQSNNSWSQSPKGEVKSTNKMSTPKKNERGPERGSSIFEKSPTDANVAVAGQFANNKDGRKVVNPGNLAQSGRIDNSSPAKERIETPKKHDKSKHAADALTPRRSPRDLSKTIGQVNANQDTEENTAVNSDISHGKPSLLHQPDGKMIAKNGGSTGLILSPISPGRKVVELEVQCYDFEREKSEDKFQPNQIWALYSNEDGLPRNYGQIKVVDSTPNFRLHVAMLEVCWPPKDATRPVCCGTFKVKNGRTKVLSASKFSHLLKAQSIGNSRYEIHPRKGEVWALYKTWNSSAGDSDVIEVLEDNECSVKVVVLIRAKLHESANSNKHFYWVPRTQRSITRVLDIPRAEFGRFSHQCSAFKHTGKKDRCERSYWEIDSSSIITNPVVLWNMLKQVCGKVLNKGFLANGGDKLRPGLYVPITRFHSGQVCYFLYPFGSCAPRSFFGVEDFLDDDNSRPYTYQKGKKSKNPNKHVSFKQRTVAYMEPFTLDVFISKRFVSASLTHRVTSKQVAVAGTNSKDIKAVLKSRSDIPACLAVGRILSDRAREADVYTASYTPRERDKFEGKIRAVVQSLIDNGIDVKDMITIDFGRELKEVVNIDESFLPSGDTWPSSRPVNLEPAMEQAINNTKTENLAEVSMKSQATENNNLETENPTESLSKSQSETNNNEDGNHAKASTKDQSSRKRTPKPLRAKSIAIKKSSTSNSLSSKKAISSPKIRGQNRKKSLLQGNEESRKKEHGDANNLNSIEKNDPGKEHIEKGQKNQKNKERLVGSNKDQKNQKREERHGGSAKSSRNEKNKGKLDGKEKNEQDEKKKEKLGGMIFMCSAKTKPDCFRYRVMGVTMNKKELILGVKPGLKLFLYDFDLKLMYGIYEASSSGGVKLEPKAFGGSFPVQVRFVVHKDCYPINESVFKKAIKDNYNEKNKFKTELTVQQVRKLSALFQRVRGPVRSPPIVNVRDRDLYAGARELRVHSDREAVTGANYDARSYPVLSNVRDQRVEYREVGSTHRDETLHDLFMSEKDYRTYGLSGERRKLAPSLHDSSILDPYSRDQEREHLLRQPYPIYRDKVPLQREAVPVDPFYLNQAYNSGDIHELLPATTSTTATTSGSALPALDPYTREPYYTYRYSASSADAYLPPPRRDEAYSGSYYVDGPRETCLFEAGHLRRRETDQVDRLYSMNAADHLHRRETDQVDRLYSMNAADHLHRRETDQLDRLYSMNAADHLRRRETDQVDRLYSMNAADASSNYNRVLQYHGAKPETAPQSVSSRYSFAGPSISHR</sequence>
<dbReference type="PANTHER" id="PTHR45089">
    <property type="entry name" value="DNAJ HEAT SHOCK AMINO-TERMINAL DOMAIN PROTEIN-RELATED"/>
    <property type="match status" value="1"/>
</dbReference>
<keyword evidence="2" id="KW-0689">Ribosomal protein</keyword>
<feature type="compositionally biased region" description="Polar residues" evidence="4">
    <location>
        <begin position="796"/>
        <end position="808"/>
    </location>
</feature>
<name>A0A6N2LXM1_SALVM</name>
<evidence type="ECO:0000256" key="2">
    <source>
        <dbReference type="ARBA" id="ARBA00022980"/>
    </source>
</evidence>
<feature type="compositionally biased region" description="Low complexity" evidence="4">
    <location>
        <begin position="346"/>
        <end position="357"/>
    </location>
</feature>
<feature type="region of interest" description="Disordered" evidence="4">
    <location>
        <begin position="225"/>
        <end position="441"/>
    </location>
</feature>
<dbReference type="InterPro" id="IPR036869">
    <property type="entry name" value="J_dom_sf"/>
</dbReference>
<feature type="region of interest" description="Disordered" evidence="4">
    <location>
        <begin position="1364"/>
        <end position="1543"/>
    </location>
</feature>
<dbReference type="Gene3D" id="1.10.287.110">
    <property type="entry name" value="DnaJ domain"/>
    <property type="match status" value="1"/>
</dbReference>
<feature type="domain" description="DCD" evidence="6">
    <location>
        <begin position="1544"/>
        <end position="1671"/>
    </location>
</feature>
<feature type="compositionally biased region" description="Basic and acidic residues" evidence="4">
    <location>
        <begin position="1397"/>
        <end position="1410"/>
    </location>
</feature>
<evidence type="ECO:0000259" key="5">
    <source>
        <dbReference type="PROSITE" id="PS50076"/>
    </source>
</evidence>
<dbReference type="Pfam" id="PF00226">
    <property type="entry name" value="DnaJ"/>
    <property type="match status" value="1"/>
</dbReference>
<dbReference type="SUPFAM" id="SSF53137">
    <property type="entry name" value="Translational machinery components"/>
    <property type="match status" value="1"/>
</dbReference>
<evidence type="ECO:0000256" key="4">
    <source>
        <dbReference type="SAM" id="MobiDB-lite"/>
    </source>
</evidence>
<feature type="compositionally biased region" description="Basic and acidic residues" evidence="4">
    <location>
        <begin position="400"/>
        <end position="441"/>
    </location>
</feature>
<feature type="compositionally biased region" description="Polar residues" evidence="4">
    <location>
        <begin position="225"/>
        <end position="248"/>
    </location>
</feature>
<protein>
    <recommendedName>
        <fullName evidence="8">J domain-containing protein</fullName>
    </recommendedName>
</protein>
<dbReference type="PANTHER" id="PTHR45089:SF42">
    <property type="entry name" value="J DOMAIN-CONTAINING PROTEIN"/>
    <property type="match status" value="1"/>
</dbReference>
<feature type="compositionally biased region" description="Low complexity" evidence="4">
    <location>
        <begin position="1371"/>
        <end position="1383"/>
    </location>
</feature>
<feature type="domain" description="J" evidence="5">
    <location>
        <begin position="67"/>
        <end position="131"/>
    </location>
</feature>
<dbReference type="Pfam" id="PF23551">
    <property type="entry name" value="Zn_ribbon_20"/>
    <property type="match status" value="1"/>
</dbReference>
<feature type="region of interest" description="Disordered" evidence="4">
    <location>
        <begin position="137"/>
        <end position="166"/>
    </location>
</feature>
<feature type="compositionally biased region" description="Polar residues" evidence="4">
    <location>
        <begin position="729"/>
        <end position="753"/>
    </location>
</feature>
<evidence type="ECO:0000259" key="6">
    <source>
        <dbReference type="PROSITE" id="PS51222"/>
    </source>
</evidence>
<dbReference type="InterPro" id="IPR024593">
    <property type="entry name" value="DUF3444"/>
</dbReference>
<dbReference type="GO" id="GO:1990904">
    <property type="term" value="C:ribonucleoprotein complex"/>
    <property type="evidence" value="ECO:0007669"/>
    <property type="project" value="UniProtKB-KW"/>
</dbReference>
<dbReference type="PRINTS" id="PR00625">
    <property type="entry name" value="JDOMAIN"/>
</dbReference>
<dbReference type="PROSITE" id="PS50076">
    <property type="entry name" value="DNAJ_2"/>
    <property type="match status" value="1"/>
</dbReference>
<feature type="compositionally biased region" description="Basic and acidic residues" evidence="4">
    <location>
        <begin position="719"/>
        <end position="728"/>
    </location>
</feature>
<dbReference type="FunFam" id="3.30.420.100:FF:000004">
    <property type="entry name" value="50S ribosomal protein L18"/>
    <property type="match status" value="1"/>
</dbReference>
<feature type="compositionally biased region" description="Polar residues" evidence="4">
    <location>
        <begin position="841"/>
        <end position="861"/>
    </location>
</feature>